<dbReference type="RefSeq" id="XP_055366044.1">
    <property type="nucleotide sequence ID" value="XM_055510069.1"/>
</dbReference>
<gene>
    <name evidence="9" type="primary">LOC129604291</name>
</gene>
<evidence type="ECO:0000256" key="6">
    <source>
        <dbReference type="SAM" id="MobiDB-lite"/>
    </source>
</evidence>
<feature type="compositionally biased region" description="Basic and acidic residues" evidence="6">
    <location>
        <begin position="130"/>
        <end position="140"/>
    </location>
</feature>
<name>A0A9W2XWB5_BETSP</name>
<evidence type="ECO:0000256" key="4">
    <source>
        <dbReference type="ARBA" id="ARBA00022759"/>
    </source>
</evidence>
<evidence type="ECO:0000256" key="2">
    <source>
        <dbReference type="ARBA" id="ARBA00022695"/>
    </source>
</evidence>
<keyword evidence="5" id="KW-0378">Hydrolase</keyword>
<evidence type="ECO:0000313" key="9">
    <source>
        <dbReference type="RefSeq" id="XP_055366044.1"/>
    </source>
</evidence>
<organism evidence="8 9">
    <name type="scientific">Betta splendens</name>
    <name type="common">Siamese fighting fish</name>
    <dbReference type="NCBI Taxonomy" id="158456"/>
    <lineage>
        <taxon>Eukaryota</taxon>
        <taxon>Metazoa</taxon>
        <taxon>Chordata</taxon>
        <taxon>Craniata</taxon>
        <taxon>Vertebrata</taxon>
        <taxon>Euteleostomi</taxon>
        <taxon>Actinopterygii</taxon>
        <taxon>Neopterygii</taxon>
        <taxon>Teleostei</taxon>
        <taxon>Neoteleostei</taxon>
        <taxon>Acanthomorphata</taxon>
        <taxon>Anabantaria</taxon>
        <taxon>Anabantiformes</taxon>
        <taxon>Anabantoidei</taxon>
        <taxon>Osphronemidae</taxon>
        <taxon>Betta</taxon>
    </lineage>
</organism>
<keyword evidence="2" id="KW-0548">Nucleotidyltransferase</keyword>
<evidence type="ECO:0000259" key="7">
    <source>
        <dbReference type="Pfam" id="PF18697"/>
    </source>
</evidence>
<feature type="domain" description="Murine leukemia virus integrase C-terminal" evidence="7">
    <location>
        <begin position="63"/>
        <end position="117"/>
    </location>
</feature>
<dbReference type="Proteomes" id="UP000515150">
    <property type="component" value="Chromosome 7"/>
</dbReference>
<evidence type="ECO:0000313" key="8">
    <source>
        <dbReference type="Proteomes" id="UP000515150"/>
    </source>
</evidence>
<accession>A0A9W2XWB5</accession>
<keyword evidence="4" id="KW-0255">Endonuclease</keyword>
<proteinExistence type="predicted"/>
<dbReference type="GO" id="GO:0016787">
    <property type="term" value="F:hydrolase activity"/>
    <property type="evidence" value="ECO:0007669"/>
    <property type="project" value="UniProtKB-KW"/>
</dbReference>
<sequence>MEVCPGSASSKCGGLTTRAYGTALLSEDQETCTADTIKLLKHLHAAGHRVKASLPKQATEPLHIIQPGDWVIIKELRRKHWNPKRWQGPFQVLLTTNTAVKIAERATWIHSSHCRKVPDPTDDPPSTSTPHEKTTTDEKN</sequence>
<dbReference type="InterPro" id="IPR040643">
    <property type="entry name" value="MLVIN_C"/>
</dbReference>
<keyword evidence="3" id="KW-0540">Nuclease</keyword>
<dbReference type="Gene3D" id="2.30.30.850">
    <property type="match status" value="1"/>
</dbReference>
<dbReference type="AlphaFoldDB" id="A0A9W2XWB5"/>
<reference evidence="9" key="1">
    <citation type="submission" date="2025-08" db="UniProtKB">
        <authorList>
            <consortium name="RefSeq"/>
        </authorList>
    </citation>
    <scope>IDENTIFICATION</scope>
</reference>
<keyword evidence="1" id="KW-0808">Transferase</keyword>
<dbReference type="Pfam" id="PF18697">
    <property type="entry name" value="MLVIN_C"/>
    <property type="match status" value="1"/>
</dbReference>
<evidence type="ECO:0000256" key="1">
    <source>
        <dbReference type="ARBA" id="ARBA00022679"/>
    </source>
</evidence>
<dbReference type="GO" id="GO:0004519">
    <property type="term" value="F:endonuclease activity"/>
    <property type="evidence" value="ECO:0007669"/>
    <property type="project" value="UniProtKB-KW"/>
</dbReference>
<feature type="region of interest" description="Disordered" evidence="6">
    <location>
        <begin position="113"/>
        <end position="140"/>
    </location>
</feature>
<dbReference type="GO" id="GO:0016779">
    <property type="term" value="F:nucleotidyltransferase activity"/>
    <property type="evidence" value="ECO:0007669"/>
    <property type="project" value="UniProtKB-KW"/>
</dbReference>
<protein>
    <submittedName>
        <fullName evidence="9">Uncharacterized protein LOC129604291 isoform X3</fullName>
    </submittedName>
</protein>
<dbReference type="GeneID" id="129604291"/>
<keyword evidence="8" id="KW-1185">Reference proteome</keyword>
<evidence type="ECO:0000256" key="5">
    <source>
        <dbReference type="ARBA" id="ARBA00022801"/>
    </source>
</evidence>
<evidence type="ECO:0000256" key="3">
    <source>
        <dbReference type="ARBA" id="ARBA00022722"/>
    </source>
</evidence>